<accession>A0AB74U8A1</accession>
<reference evidence="1" key="1">
    <citation type="submission" date="2024-06" db="EMBL/GenBank/DDBJ databases">
        <title>Complete genome of Salinicola endophyticus HNIBRBA4755.</title>
        <authorList>
            <person name="Shin S.Y."/>
            <person name="Kang H."/>
            <person name="Song J."/>
        </authorList>
    </citation>
    <scope>NUCLEOTIDE SEQUENCE</scope>
    <source>
        <strain evidence="1">HNIBRBA4755</strain>
    </source>
</reference>
<evidence type="ECO:0000313" key="1">
    <source>
        <dbReference type="EMBL" id="XCJ80272.1"/>
    </source>
</evidence>
<gene>
    <name evidence="1" type="ORF">ABV408_03605</name>
</gene>
<protein>
    <submittedName>
        <fullName evidence="1">DUF2291 domain-containing protein</fullName>
    </submittedName>
</protein>
<proteinExistence type="predicted"/>
<name>A0AB74U8A1_9GAMM</name>
<dbReference type="Pfam" id="PF10054">
    <property type="entry name" value="DUF2291"/>
    <property type="match status" value="1"/>
</dbReference>
<dbReference type="AlphaFoldDB" id="A0AB74U8A1"/>
<organism evidence="1">
    <name type="scientific">Salinicola endophyticus</name>
    <dbReference type="NCBI Taxonomy" id="1949083"/>
    <lineage>
        <taxon>Bacteria</taxon>
        <taxon>Pseudomonadati</taxon>
        <taxon>Pseudomonadota</taxon>
        <taxon>Gammaproteobacteria</taxon>
        <taxon>Oceanospirillales</taxon>
        <taxon>Halomonadaceae</taxon>
        <taxon>Salinicola</taxon>
    </lineage>
</organism>
<sequence>MSATVAARPRRSGKTRRRVILGAVVVAVIAAMAWDTTVVEIGHEAELAGGFSAATYGSEHFPAIQKSVEQRAVPAAELATAVLADASAAGQKYGVGDSFGPVVPVTFTGVVGEARSGIYTVAVEGVPAAITIRVQTGPAINGTDLRDATGEISFGEFTNQIEYQNAGASINDAMKAAVLADIDTADLSGKTVTVTGVFKLINPKNWLVTPVRMDVE</sequence>
<dbReference type="InterPro" id="IPR014582">
    <property type="entry name" value="UCP033535_lipo"/>
</dbReference>
<dbReference type="RefSeq" id="WP_353981106.1">
    <property type="nucleotide sequence ID" value="NZ_CP159578.1"/>
</dbReference>
<dbReference type="EMBL" id="CP159578">
    <property type="protein sequence ID" value="XCJ80272.1"/>
    <property type="molecule type" value="Genomic_DNA"/>
</dbReference>
<dbReference type="SUPFAM" id="SSF141318">
    <property type="entry name" value="TM0957-like"/>
    <property type="match status" value="1"/>
</dbReference>
<dbReference type="InterPro" id="IPR036215">
    <property type="entry name" value="TM0957-like_sf"/>
</dbReference>
<dbReference type="PIRSF" id="PIRSF033535">
    <property type="entry name" value="UCP033535_plp"/>
    <property type="match status" value="1"/>
</dbReference>